<evidence type="ECO:0000259" key="3">
    <source>
        <dbReference type="PROSITE" id="PS50075"/>
    </source>
</evidence>
<dbReference type="InterPro" id="IPR023213">
    <property type="entry name" value="CAT-like_dom_sf"/>
</dbReference>
<dbReference type="GO" id="GO:0009366">
    <property type="term" value="C:enterobactin synthetase complex"/>
    <property type="evidence" value="ECO:0007669"/>
    <property type="project" value="TreeGrafter"/>
</dbReference>
<feature type="non-terminal residue" evidence="4">
    <location>
        <position position="1"/>
    </location>
</feature>
<dbReference type="Gene3D" id="1.10.1200.10">
    <property type="entry name" value="ACP-like"/>
    <property type="match status" value="1"/>
</dbReference>
<dbReference type="SUPFAM" id="SSF47336">
    <property type="entry name" value="ACP-like"/>
    <property type="match status" value="1"/>
</dbReference>
<keyword evidence="2" id="KW-0597">Phosphoprotein</keyword>
<dbReference type="Gene3D" id="3.30.559.30">
    <property type="entry name" value="Nonribosomal peptide synthetase, condensation domain"/>
    <property type="match status" value="1"/>
</dbReference>
<dbReference type="CDD" id="cd19531">
    <property type="entry name" value="LCL_NRPS-like"/>
    <property type="match status" value="1"/>
</dbReference>
<keyword evidence="1" id="KW-0596">Phosphopantetheine</keyword>
<reference evidence="4" key="1">
    <citation type="journal article" date="2015" name="Nature">
        <title>Complex archaea that bridge the gap between prokaryotes and eukaryotes.</title>
        <authorList>
            <person name="Spang A."/>
            <person name="Saw J.H."/>
            <person name="Jorgensen S.L."/>
            <person name="Zaremba-Niedzwiedzka K."/>
            <person name="Martijn J."/>
            <person name="Lind A.E."/>
            <person name="van Eijk R."/>
            <person name="Schleper C."/>
            <person name="Guy L."/>
            <person name="Ettema T.J."/>
        </authorList>
    </citation>
    <scope>NUCLEOTIDE SEQUENCE</scope>
</reference>
<dbReference type="GO" id="GO:0043041">
    <property type="term" value="P:amino acid activation for nonribosomal peptide biosynthetic process"/>
    <property type="evidence" value="ECO:0007669"/>
    <property type="project" value="TreeGrafter"/>
</dbReference>
<proteinExistence type="predicted"/>
<dbReference type="Gene3D" id="2.30.38.10">
    <property type="entry name" value="Luciferase, Domain 3"/>
    <property type="match status" value="1"/>
</dbReference>
<feature type="non-terminal residue" evidence="4">
    <location>
        <position position="647"/>
    </location>
</feature>
<sequence>LTAERFIDNPFATPSDIEKGYTRLYKTGDRVRWLPDGNLEYLGRLDNQVKIRGFRIELGEIESALGQLDSVKQAVVIDREHNGHKTLIAYVVADNAQNEQTSGCDLDTDALLAQLASQLPDYMVPATLTVIDAVPLTINGKLDRRALPEPTWVNGDNYAAPRNETEAQLCAIWQEVLGIEQVGIHDNFFRIGGNSISAIRLTAHSRQLMDCDIPLALLFEQKTIAGLAAHMVMDAAVLIPARDQTRSPLSFAQERLLFIERYEGGSDVYHMPHLVKLDAAADLSTLEAAFNALIARHQVLGSHFITVDGQDYQQAGSQPLQIVSQACQDQAQLINVLRTAIAQPFDLFAEAPIRVQHYTVGDAQYVLILLHHIAADGWSMDIFLKELSIIYAALLQDESPQLPALSIQYADYACWQREHLQGETYTQLLDYWQQSLNGVETLQLPTDHPRPSTMDYRGKDVNFTVDARLSEQLRALAREQETTLYTVLLSGFYITLSALSGQDDIVIGTPSENRAHSQTQSLIGFFVSSLALRTTLTPEESITALIQRVHDTVMGAKVHQAMPFEKLVDALQVERDTARHPLFQVMFGVQHAEANTDDDDSALPFSPTTLDEQDSLYSPAKFDLSLFLDDGKASIEGQWNYAIGLFD</sequence>
<comment type="caution">
    <text evidence="4">The sequence shown here is derived from an EMBL/GenBank/DDBJ whole genome shotgun (WGS) entry which is preliminary data.</text>
</comment>
<dbReference type="InterPro" id="IPR009081">
    <property type="entry name" value="PP-bd_ACP"/>
</dbReference>
<dbReference type="InterPro" id="IPR045851">
    <property type="entry name" value="AMP-bd_C_sf"/>
</dbReference>
<dbReference type="PANTHER" id="PTHR45527:SF1">
    <property type="entry name" value="FATTY ACID SYNTHASE"/>
    <property type="match status" value="1"/>
</dbReference>
<dbReference type="FunFam" id="1.10.1200.10:FF:000005">
    <property type="entry name" value="Nonribosomal peptide synthetase 1"/>
    <property type="match status" value="1"/>
</dbReference>
<evidence type="ECO:0000313" key="4">
    <source>
        <dbReference type="EMBL" id="KKL65426.1"/>
    </source>
</evidence>
<name>A0A0F9EGN8_9ZZZZ</name>
<dbReference type="Pfam" id="PF00550">
    <property type="entry name" value="PP-binding"/>
    <property type="match status" value="1"/>
</dbReference>
<dbReference type="PROSITE" id="PS50075">
    <property type="entry name" value="CARRIER"/>
    <property type="match status" value="1"/>
</dbReference>
<dbReference type="GO" id="GO:0009239">
    <property type="term" value="P:enterobactin biosynthetic process"/>
    <property type="evidence" value="ECO:0007669"/>
    <property type="project" value="TreeGrafter"/>
</dbReference>
<dbReference type="EMBL" id="LAZR01027532">
    <property type="protein sequence ID" value="KKL65426.1"/>
    <property type="molecule type" value="Genomic_DNA"/>
</dbReference>
<dbReference type="FunFam" id="3.30.300.30:FF:000010">
    <property type="entry name" value="Enterobactin synthetase component F"/>
    <property type="match status" value="1"/>
</dbReference>
<dbReference type="InterPro" id="IPR020806">
    <property type="entry name" value="PKS_PP-bd"/>
</dbReference>
<dbReference type="SUPFAM" id="SSF52777">
    <property type="entry name" value="CoA-dependent acyltransferases"/>
    <property type="match status" value="2"/>
</dbReference>
<evidence type="ECO:0000256" key="1">
    <source>
        <dbReference type="ARBA" id="ARBA00022450"/>
    </source>
</evidence>
<dbReference type="InterPro" id="IPR025110">
    <property type="entry name" value="AMP-bd_C"/>
</dbReference>
<dbReference type="SUPFAM" id="SSF56801">
    <property type="entry name" value="Acetyl-CoA synthetase-like"/>
    <property type="match status" value="1"/>
</dbReference>
<protein>
    <recommendedName>
        <fullName evidence="3">Carrier domain-containing protein</fullName>
    </recommendedName>
</protein>
<gene>
    <name evidence="4" type="ORF">LCGC14_2155100</name>
</gene>
<dbReference type="GO" id="GO:0031177">
    <property type="term" value="F:phosphopantetheine binding"/>
    <property type="evidence" value="ECO:0007669"/>
    <property type="project" value="InterPro"/>
</dbReference>
<dbReference type="Pfam" id="PF13193">
    <property type="entry name" value="AMP-binding_C"/>
    <property type="match status" value="1"/>
</dbReference>
<accession>A0A0F9EGN8</accession>
<dbReference type="Pfam" id="PF00668">
    <property type="entry name" value="Condensation"/>
    <property type="match status" value="1"/>
</dbReference>
<dbReference type="AlphaFoldDB" id="A0A0F9EGN8"/>
<dbReference type="Gene3D" id="3.30.559.10">
    <property type="entry name" value="Chloramphenicol acetyltransferase-like domain"/>
    <property type="match status" value="1"/>
</dbReference>
<dbReference type="SMART" id="SM00823">
    <property type="entry name" value="PKS_PP"/>
    <property type="match status" value="1"/>
</dbReference>
<evidence type="ECO:0000256" key="2">
    <source>
        <dbReference type="ARBA" id="ARBA00022553"/>
    </source>
</evidence>
<dbReference type="GO" id="GO:0005829">
    <property type="term" value="C:cytosol"/>
    <property type="evidence" value="ECO:0007669"/>
    <property type="project" value="TreeGrafter"/>
</dbReference>
<dbReference type="InterPro" id="IPR036736">
    <property type="entry name" value="ACP-like_sf"/>
</dbReference>
<dbReference type="InterPro" id="IPR001242">
    <property type="entry name" value="Condensation_dom"/>
</dbReference>
<dbReference type="Gene3D" id="3.30.300.30">
    <property type="match status" value="1"/>
</dbReference>
<organism evidence="4">
    <name type="scientific">marine sediment metagenome</name>
    <dbReference type="NCBI Taxonomy" id="412755"/>
    <lineage>
        <taxon>unclassified sequences</taxon>
        <taxon>metagenomes</taxon>
        <taxon>ecological metagenomes</taxon>
    </lineage>
</organism>
<feature type="domain" description="Carrier" evidence="3">
    <location>
        <begin position="160"/>
        <end position="235"/>
    </location>
</feature>
<dbReference type="PANTHER" id="PTHR45527">
    <property type="entry name" value="NONRIBOSOMAL PEPTIDE SYNTHETASE"/>
    <property type="match status" value="1"/>
</dbReference>
<dbReference type="GO" id="GO:0047527">
    <property type="term" value="F:2,3-dihydroxybenzoate-serine ligase activity"/>
    <property type="evidence" value="ECO:0007669"/>
    <property type="project" value="TreeGrafter"/>
</dbReference>